<dbReference type="CDD" id="cd01085">
    <property type="entry name" value="APP"/>
    <property type="match status" value="1"/>
</dbReference>
<evidence type="ECO:0000259" key="9">
    <source>
        <dbReference type="Pfam" id="PF16188"/>
    </source>
</evidence>
<dbReference type="Pfam" id="PF01321">
    <property type="entry name" value="Creatinase_N"/>
    <property type="match status" value="1"/>
</dbReference>
<keyword evidence="3 6" id="KW-0479">Metal-binding</keyword>
<dbReference type="GO" id="GO:0006508">
    <property type="term" value="P:proteolysis"/>
    <property type="evidence" value="ECO:0007669"/>
    <property type="project" value="UniProtKB-KW"/>
</dbReference>
<dbReference type="Proteomes" id="UP000322545">
    <property type="component" value="Unassembled WGS sequence"/>
</dbReference>
<protein>
    <submittedName>
        <fullName evidence="10">Xaa-Pro aminopeptidase</fullName>
    </submittedName>
</protein>
<comment type="similarity">
    <text evidence="1 6">Belongs to the peptidase M24B family.</text>
</comment>
<dbReference type="RefSeq" id="WP_149778508.1">
    <property type="nucleotide sequence ID" value="NZ_FRCB01000002.1"/>
</dbReference>
<dbReference type="GO" id="GO:0046872">
    <property type="term" value="F:metal ion binding"/>
    <property type="evidence" value="ECO:0007669"/>
    <property type="project" value="UniProtKB-KW"/>
</dbReference>
<proteinExistence type="inferred from homology"/>
<dbReference type="InterPro" id="IPR000587">
    <property type="entry name" value="Creatinase_N"/>
</dbReference>
<keyword evidence="11" id="KW-1185">Reference proteome</keyword>
<dbReference type="Gene3D" id="3.40.350.10">
    <property type="entry name" value="Creatinase/prolidase N-terminal domain"/>
    <property type="match status" value="2"/>
</dbReference>
<dbReference type="InterPro" id="IPR000994">
    <property type="entry name" value="Pept_M24"/>
</dbReference>
<dbReference type="InterPro" id="IPR036005">
    <property type="entry name" value="Creatinase/aminopeptidase-like"/>
</dbReference>
<evidence type="ECO:0000256" key="4">
    <source>
        <dbReference type="ARBA" id="ARBA00022801"/>
    </source>
</evidence>
<dbReference type="PANTHER" id="PTHR43763">
    <property type="entry name" value="XAA-PRO AMINOPEPTIDASE 1"/>
    <property type="match status" value="1"/>
</dbReference>
<dbReference type="InterPro" id="IPR032416">
    <property type="entry name" value="Peptidase_M24_C"/>
</dbReference>
<dbReference type="SUPFAM" id="SSF53092">
    <property type="entry name" value="Creatinase/prolidase N-terminal domain"/>
    <property type="match status" value="1"/>
</dbReference>
<organism evidence="10 11">
    <name type="scientific">Roseovarius litoreus</name>
    <dbReference type="NCBI Taxonomy" id="1155722"/>
    <lineage>
        <taxon>Bacteria</taxon>
        <taxon>Pseudomonadati</taxon>
        <taxon>Pseudomonadota</taxon>
        <taxon>Alphaproteobacteria</taxon>
        <taxon>Rhodobacterales</taxon>
        <taxon>Roseobacteraceae</taxon>
        <taxon>Roseovarius</taxon>
    </lineage>
</organism>
<name>A0A1M7CFE7_9RHOB</name>
<dbReference type="EMBL" id="FRCB01000002">
    <property type="protein sequence ID" value="SHL65910.1"/>
    <property type="molecule type" value="Genomic_DNA"/>
</dbReference>
<evidence type="ECO:0000256" key="2">
    <source>
        <dbReference type="ARBA" id="ARBA00022670"/>
    </source>
</evidence>
<dbReference type="PANTHER" id="PTHR43763:SF6">
    <property type="entry name" value="XAA-PRO AMINOPEPTIDASE 1"/>
    <property type="match status" value="1"/>
</dbReference>
<evidence type="ECO:0000256" key="1">
    <source>
        <dbReference type="ARBA" id="ARBA00008766"/>
    </source>
</evidence>
<evidence type="ECO:0000256" key="3">
    <source>
        <dbReference type="ARBA" id="ARBA00022723"/>
    </source>
</evidence>
<dbReference type="Pfam" id="PF00557">
    <property type="entry name" value="Peptidase_M24"/>
    <property type="match status" value="1"/>
</dbReference>
<keyword evidence="5" id="KW-0482">Metalloprotease</keyword>
<reference evidence="10 11" key="1">
    <citation type="submission" date="2016-11" db="EMBL/GenBank/DDBJ databases">
        <authorList>
            <person name="Varghese N."/>
            <person name="Submissions S."/>
        </authorList>
    </citation>
    <scope>NUCLEOTIDE SEQUENCE [LARGE SCALE GENOMIC DNA]</scope>
    <source>
        <strain evidence="10 11">DSM 28249</strain>
    </source>
</reference>
<dbReference type="InterPro" id="IPR050422">
    <property type="entry name" value="X-Pro_aminopeptidase_P"/>
</dbReference>
<dbReference type="GO" id="GO:0070006">
    <property type="term" value="F:metalloaminopeptidase activity"/>
    <property type="evidence" value="ECO:0007669"/>
    <property type="project" value="InterPro"/>
</dbReference>
<dbReference type="Gene3D" id="3.90.230.10">
    <property type="entry name" value="Creatinase/methionine aminopeptidase superfamily"/>
    <property type="match status" value="1"/>
</dbReference>
<keyword evidence="4" id="KW-0378">Hydrolase</keyword>
<feature type="domain" description="Peptidase M24" evidence="7">
    <location>
        <begin position="317"/>
        <end position="529"/>
    </location>
</feature>
<sequence>MFQSFDDTASPDQGPSRLALLRDAIAADGLSGFLVPRADAHQGEYVADCDNRLAWLTGFTGSAGFCAVLAERAGVFVDGRYRTQVRAQVDGAHFTPVDWPEVKLTDWLKRHLPNGGVIGFDPWLYTPTQIEAAEKELSGTAISLKPTRNLIDRFWADQPAPPCGAIRVYPEDLAGESHSDKRRRVAAALRNAGHTCAVITLPDSIAWLLNIRGSDIPRNPVPHAFAVLHSDAHLTLYVEAGKLDEAVREHLGEDVTIRPPSAFAPGLRSLGGPVRLDKGSVPVWVASQLDEANVSHVWGDDPCILPKACKSRAEIAATREAHLRDGAAVCAFLAWFDDQPPGTLTEIDVVTELEACRRATGKLLDISFDTIAGSGPNGALAHYRVTRKTNRVLTDGDLLVLDSGGQYLDGTTDITRTLPVGQPGPDERAAFTRVLQGMIAMSRTRWPRGLSGRDLDAIARHPLWLADQDYGHGTGHGVGVHLCVHEGPQRLSKSGEVTLEPGMILSNEPGYYREGAFGIRIENLLVVTEAQTLPGGDASGKLCFETLSFVPIDRRLIVLEMLTGPERDWLNAYHAECWEKIGPRMSGPAELWLRQATDPL</sequence>
<accession>A0A1M7CFE7</accession>
<dbReference type="PROSITE" id="PS00491">
    <property type="entry name" value="PROLINE_PEPTIDASE"/>
    <property type="match status" value="1"/>
</dbReference>
<evidence type="ECO:0000259" key="7">
    <source>
        <dbReference type="Pfam" id="PF00557"/>
    </source>
</evidence>
<dbReference type="InterPro" id="IPR001131">
    <property type="entry name" value="Peptidase_M24B_aminopep-P_CS"/>
</dbReference>
<evidence type="ECO:0000313" key="10">
    <source>
        <dbReference type="EMBL" id="SHL65910.1"/>
    </source>
</evidence>
<dbReference type="Pfam" id="PF16189">
    <property type="entry name" value="Creatinase_N_2"/>
    <property type="match status" value="1"/>
</dbReference>
<dbReference type="InterPro" id="IPR029149">
    <property type="entry name" value="Creatin/AminoP/Spt16_N"/>
</dbReference>
<dbReference type="Pfam" id="PF16188">
    <property type="entry name" value="Peptidase_M24_C"/>
    <property type="match status" value="1"/>
</dbReference>
<evidence type="ECO:0000313" key="11">
    <source>
        <dbReference type="Proteomes" id="UP000322545"/>
    </source>
</evidence>
<dbReference type="FunFam" id="3.90.230.10:FF:000009">
    <property type="entry name" value="xaa-Pro aminopeptidase 2"/>
    <property type="match status" value="1"/>
</dbReference>
<feature type="domain" description="Creatinase N-terminal" evidence="8">
    <location>
        <begin position="17"/>
        <end position="153"/>
    </location>
</feature>
<evidence type="ECO:0000256" key="5">
    <source>
        <dbReference type="ARBA" id="ARBA00023049"/>
    </source>
</evidence>
<evidence type="ECO:0000256" key="6">
    <source>
        <dbReference type="RuleBase" id="RU000590"/>
    </source>
</evidence>
<dbReference type="AlphaFoldDB" id="A0A1M7CFE7"/>
<dbReference type="SUPFAM" id="SSF55920">
    <property type="entry name" value="Creatinase/aminopeptidase"/>
    <property type="match status" value="1"/>
</dbReference>
<keyword evidence="2" id="KW-0645">Protease</keyword>
<dbReference type="GO" id="GO:0005737">
    <property type="term" value="C:cytoplasm"/>
    <property type="evidence" value="ECO:0007669"/>
    <property type="project" value="UniProtKB-ARBA"/>
</dbReference>
<keyword evidence="10" id="KW-0031">Aminopeptidase</keyword>
<dbReference type="InterPro" id="IPR033740">
    <property type="entry name" value="Pept_M24B"/>
</dbReference>
<evidence type="ECO:0000259" key="8">
    <source>
        <dbReference type="Pfam" id="PF01321"/>
    </source>
</evidence>
<feature type="domain" description="Peptidase M24 C-terminal" evidence="9">
    <location>
        <begin position="542"/>
        <end position="600"/>
    </location>
</feature>
<gene>
    <name evidence="10" type="ORF">SAMN05443432_102136</name>
</gene>